<dbReference type="InterPro" id="IPR012479">
    <property type="entry name" value="SAP30BP"/>
</dbReference>
<dbReference type="Proteomes" id="UP000271974">
    <property type="component" value="Unassembled WGS sequence"/>
</dbReference>
<reference evidence="2 3" key="1">
    <citation type="submission" date="2019-01" db="EMBL/GenBank/DDBJ databases">
        <title>A draft genome assembly of the solar-powered sea slug Elysia chlorotica.</title>
        <authorList>
            <person name="Cai H."/>
            <person name="Li Q."/>
            <person name="Fang X."/>
            <person name="Li J."/>
            <person name="Curtis N.E."/>
            <person name="Altenburger A."/>
            <person name="Shibata T."/>
            <person name="Feng M."/>
            <person name="Maeda T."/>
            <person name="Schwartz J.A."/>
            <person name="Shigenobu S."/>
            <person name="Lundholm N."/>
            <person name="Nishiyama T."/>
            <person name="Yang H."/>
            <person name="Hasebe M."/>
            <person name="Li S."/>
            <person name="Pierce S.K."/>
            <person name="Wang J."/>
        </authorList>
    </citation>
    <scope>NUCLEOTIDE SEQUENCE [LARGE SCALE GENOMIC DNA]</scope>
    <source>
        <strain evidence="2">EC2010</strain>
        <tissue evidence="2">Whole organism of an adult</tissue>
    </source>
</reference>
<organism evidence="2 3">
    <name type="scientific">Elysia chlorotica</name>
    <name type="common">Eastern emerald elysia</name>
    <name type="synonym">Sea slug</name>
    <dbReference type="NCBI Taxonomy" id="188477"/>
    <lineage>
        <taxon>Eukaryota</taxon>
        <taxon>Metazoa</taxon>
        <taxon>Spiralia</taxon>
        <taxon>Lophotrochozoa</taxon>
        <taxon>Mollusca</taxon>
        <taxon>Gastropoda</taxon>
        <taxon>Heterobranchia</taxon>
        <taxon>Euthyneura</taxon>
        <taxon>Panpulmonata</taxon>
        <taxon>Sacoglossa</taxon>
        <taxon>Placobranchoidea</taxon>
        <taxon>Plakobranchidae</taxon>
        <taxon>Elysia</taxon>
    </lineage>
</organism>
<feature type="compositionally biased region" description="Basic and acidic residues" evidence="1">
    <location>
        <begin position="336"/>
        <end position="356"/>
    </location>
</feature>
<dbReference type="PANTHER" id="PTHR13464">
    <property type="entry name" value="TRANSCRIPTIONAL REGULATOR PROTEIN HCNGP"/>
    <property type="match status" value="1"/>
</dbReference>
<dbReference type="AlphaFoldDB" id="A0A3S1A0F8"/>
<dbReference type="STRING" id="188477.A0A3S1A0F8"/>
<feature type="compositionally biased region" description="Polar residues" evidence="1">
    <location>
        <begin position="185"/>
        <end position="197"/>
    </location>
</feature>
<evidence type="ECO:0000313" key="2">
    <source>
        <dbReference type="EMBL" id="RUS87534.1"/>
    </source>
</evidence>
<evidence type="ECO:0000256" key="1">
    <source>
        <dbReference type="SAM" id="MobiDB-lite"/>
    </source>
</evidence>
<dbReference type="PANTHER" id="PTHR13464:SF0">
    <property type="entry name" value="SAP30-BINDING PROTEIN"/>
    <property type="match status" value="1"/>
</dbReference>
<accession>A0A3S1A0F8</accession>
<evidence type="ECO:0000313" key="3">
    <source>
        <dbReference type="Proteomes" id="UP000271974"/>
    </source>
</evidence>
<feature type="region of interest" description="Disordered" evidence="1">
    <location>
        <begin position="336"/>
        <end position="386"/>
    </location>
</feature>
<feature type="region of interest" description="Disordered" evidence="1">
    <location>
        <begin position="49"/>
        <end position="270"/>
    </location>
</feature>
<dbReference type="GO" id="GO:0006355">
    <property type="term" value="P:regulation of DNA-templated transcription"/>
    <property type="evidence" value="ECO:0007669"/>
    <property type="project" value="InterPro"/>
</dbReference>
<protein>
    <recommendedName>
        <fullName evidence="4">SAP30-binding protein</fullName>
    </recommendedName>
</protein>
<comment type="caution">
    <text evidence="2">The sequence shown here is derived from an EMBL/GenBank/DDBJ whole genome shotgun (WGS) entry which is preliminary data.</text>
</comment>
<dbReference type="Pfam" id="PF07818">
    <property type="entry name" value="HCNGP"/>
    <property type="match status" value="1"/>
</dbReference>
<gene>
    <name evidence="2" type="ORF">EGW08_004710</name>
</gene>
<feature type="non-terminal residue" evidence="2">
    <location>
        <position position="1"/>
    </location>
</feature>
<evidence type="ECO:0008006" key="4">
    <source>
        <dbReference type="Google" id="ProtNLM"/>
    </source>
</evidence>
<sequence length="436" mass="48225">CLHSTTRLAVFAQEFLFIRFDFHKETEENVLMEPSGNMLRHNSGSIISSLQNYGDSDEEEVDSKNTSLKEPFSALTDEVTSQPKPSVSPASDPADTGITFSTDAGNPTTGETDASPDSKVTGSEAEVRSAEQKQESEDEKAVPEVSPAELISDDESDPSHVHRKTHKNDMKEAVAEALKDGPHTDSPSSQGSTTKPGRQTARLVSYGPDEDVDEDETSSEEEEMEEDQDASNSPEGPSDNSVLSRSVRHMSSDEIQIPPEPPGKCSESLQKKIEDSLRRKNYDLNRIIQSKKHFRNPSIYEKLIDFCHIDEKGTNFPPELYDPHIWGKESFHDELDKAQRKDMERREKEKKEKTKIEFLTGTKKSGSEHMGLGQPDEKRRKTKWDAQPTMKSIHVSNLPSAQQNPGVVNLTATATGTKATIISAVGSLSKKPGTGK</sequence>
<feature type="compositionally biased region" description="Basic and acidic residues" evidence="1">
    <location>
        <begin position="125"/>
        <end position="142"/>
    </location>
</feature>
<dbReference type="GO" id="GO:0005634">
    <property type="term" value="C:nucleus"/>
    <property type="evidence" value="ECO:0007669"/>
    <property type="project" value="TreeGrafter"/>
</dbReference>
<feature type="compositionally biased region" description="Polar residues" evidence="1">
    <location>
        <begin position="230"/>
        <end position="244"/>
    </location>
</feature>
<proteinExistence type="predicted"/>
<feature type="compositionally biased region" description="Polar residues" evidence="1">
    <location>
        <begin position="78"/>
        <end position="89"/>
    </location>
</feature>
<keyword evidence="3" id="KW-1185">Reference proteome</keyword>
<feature type="compositionally biased region" description="Polar residues" evidence="1">
    <location>
        <begin position="98"/>
        <end position="112"/>
    </location>
</feature>
<feature type="compositionally biased region" description="Acidic residues" evidence="1">
    <location>
        <begin position="208"/>
        <end position="229"/>
    </location>
</feature>
<feature type="compositionally biased region" description="Basic and acidic residues" evidence="1">
    <location>
        <begin position="167"/>
        <end position="183"/>
    </location>
</feature>
<dbReference type="OrthoDB" id="1714508at2759"/>
<dbReference type="EMBL" id="RQTK01000108">
    <property type="protein sequence ID" value="RUS87534.1"/>
    <property type="molecule type" value="Genomic_DNA"/>
</dbReference>
<name>A0A3S1A0F8_ELYCH</name>